<name>A0A7W3JJM5_9MICO</name>
<dbReference type="EMBL" id="BJUV01000007">
    <property type="protein sequence ID" value="GEK82678.1"/>
    <property type="molecule type" value="Genomic_DNA"/>
</dbReference>
<keyword evidence="4" id="KW-1185">Reference proteome</keyword>
<feature type="transmembrane region" description="Helical" evidence="1">
    <location>
        <begin position="269"/>
        <end position="288"/>
    </location>
</feature>
<keyword evidence="1" id="KW-0472">Membrane</keyword>
<evidence type="ECO:0008006" key="6">
    <source>
        <dbReference type="Google" id="ProtNLM"/>
    </source>
</evidence>
<feature type="transmembrane region" description="Helical" evidence="1">
    <location>
        <begin position="69"/>
        <end position="87"/>
    </location>
</feature>
<feature type="transmembrane region" description="Helical" evidence="1">
    <location>
        <begin position="39"/>
        <end position="57"/>
    </location>
</feature>
<feature type="transmembrane region" description="Helical" evidence="1">
    <location>
        <begin position="385"/>
        <end position="406"/>
    </location>
</feature>
<evidence type="ECO:0000313" key="5">
    <source>
        <dbReference type="Proteomes" id="UP000522688"/>
    </source>
</evidence>
<dbReference type="Pfam" id="PF14296">
    <property type="entry name" value="O-ag_pol_Wzy"/>
    <property type="match status" value="1"/>
</dbReference>
<keyword evidence="1" id="KW-0812">Transmembrane</keyword>
<keyword evidence="1" id="KW-1133">Transmembrane helix</keyword>
<dbReference type="EMBL" id="JACGWW010000003">
    <property type="protein sequence ID" value="MBA8814086.1"/>
    <property type="molecule type" value="Genomic_DNA"/>
</dbReference>
<feature type="transmembrane region" description="Helical" evidence="1">
    <location>
        <begin position="196"/>
        <end position="216"/>
    </location>
</feature>
<feature type="transmembrane region" description="Helical" evidence="1">
    <location>
        <begin position="151"/>
        <end position="176"/>
    </location>
</feature>
<organism evidence="3 5">
    <name type="scientific">Frigoribacterium faeni</name>
    <dbReference type="NCBI Taxonomy" id="145483"/>
    <lineage>
        <taxon>Bacteria</taxon>
        <taxon>Bacillati</taxon>
        <taxon>Actinomycetota</taxon>
        <taxon>Actinomycetes</taxon>
        <taxon>Micrococcales</taxon>
        <taxon>Microbacteriaceae</taxon>
        <taxon>Frigoribacterium</taxon>
    </lineage>
</organism>
<dbReference type="OrthoDB" id="5190879at2"/>
<feature type="transmembrane region" description="Helical" evidence="1">
    <location>
        <begin position="112"/>
        <end position="130"/>
    </location>
</feature>
<evidence type="ECO:0000313" key="3">
    <source>
        <dbReference type="EMBL" id="MBA8814086.1"/>
    </source>
</evidence>
<comment type="caution">
    <text evidence="3">The sequence shown here is derived from an EMBL/GenBank/DDBJ whole genome shotgun (WGS) entry which is preliminary data.</text>
</comment>
<protein>
    <recommendedName>
        <fullName evidence="6">O-antigen polysaccharide polymerase Wzy</fullName>
    </recommendedName>
</protein>
<accession>A0A7W3JJM5</accession>
<dbReference type="AlphaFoldDB" id="A0A7W3JJM5"/>
<evidence type="ECO:0000313" key="2">
    <source>
        <dbReference type="EMBL" id="GEK82678.1"/>
    </source>
</evidence>
<reference evidence="2 4" key="1">
    <citation type="submission" date="2019-07" db="EMBL/GenBank/DDBJ databases">
        <title>Whole genome shotgun sequence of Frigoribacterium faeni NBRC 103066.</title>
        <authorList>
            <person name="Hosoyama A."/>
            <person name="Uohara A."/>
            <person name="Ohji S."/>
            <person name="Ichikawa N."/>
        </authorList>
    </citation>
    <scope>NUCLEOTIDE SEQUENCE [LARGE SCALE GENOMIC DNA]</scope>
    <source>
        <strain evidence="2 4">NBRC 103066</strain>
    </source>
</reference>
<feature type="transmembrane region" description="Helical" evidence="1">
    <location>
        <begin position="413"/>
        <end position="433"/>
    </location>
</feature>
<reference evidence="3 5" key="2">
    <citation type="submission" date="2020-07" db="EMBL/GenBank/DDBJ databases">
        <title>Sequencing the genomes of 1000 actinobacteria strains.</title>
        <authorList>
            <person name="Klenk H.-P."/>
        </authorList>
    </citation>
    <scope>NUCLEOTIDE SEQUENCE [LARGE SCALE GENOMIC DNA]</scope>
    <source>
        <strain evidence="3 5">DSM 10309</strain>
    </source>
</reference>
<dbReference type="RefSeq" id="WP_146853587.1">
    <property type="nucleotide sequence ID" value="NZ_BAAAHR010000006.1"/>
</dbReference>
<evidence type="ECO:0000256" key="1">
    <source>
        <dbReference type="SAM" id="Phobius"/>
    </source>
</evidence>
<feature type="transmembrane region" description="Helical" evidence="1">
    <location>
        <begin position="439"/>
        <end position="457"/>
    </location>
</feature>
<sequence length="474" mass="48794">MSVSTPLSARRAATVLAVATVLVWTFAHGVPTGVGAEAAAFATAVGAAAVCTTVLVVSAPLGLWSGGPMFFVVLAIFHVPLPAFRLLDAEMPGDDVGYVALWFVSSDQVLRAVWLVAQAMLAFTAGYLLLARRTTGPALSARWPARPEVDGMGASLAAVGTTIVVTTVVYVLGTIALMEPQLLLGQGGKRLYDATIASNPSLTVGAMGILIGSSLVAAGAPSVVRTVGLAFFGAFAASTLVMGSRSSALYAIVGLVAVLARSRPMPRQVVAVVAVVAGLVLVNGVQQIRDEGLAETGLVEIAGSPLAATVEMGSTLRPVIETVAWFDNGESPRLGETFVAGPIRFGELVAGVDRPYSAVDPRLIGTMLRERVEHYEIGYSIVAEAFLNFGAVGSAVLFVALGLLFGRWDGRRLGSPTVAAVYGVVYTAVLATVRQSASITVTTCLLGAAAVALAWWLSSVRAKGARLDSSGVGP</sequence>
<dbReference type="InterPro" id="IPR029468">
    <property type="entry name" value="O-ag_pol_Wzy"/>
</dbReference>
<gene>
    <name evidence="3" type="ORF">FB463_002352</name>
    <name evidence="2" type="ORF">FFA01_09870</name>
</gene>
<evidence type="ECO:0000313" key="4">
    <source>
        <dbReference type="Proteomes" id="UP000321154"/>
    </source>
</evidence>
<proteinExistence type="predicted"/>
<dbReference type="Proteomes" id="UP000321154">
    <property type="component" value="Unassembled WGS sequence"/>
</dbReference>
<dbReference type="Proteomes" id="UP000522688">
    <property type="component" value="Unassembled WGS sequence"/>
</dbReference>